<comment type="caution">
    <text evidence="8">The sequence shown here is derived from an EMBL/GenBank/DDBJ whole genome shotgun (WGS) entry which is preliminary data.</text>
</comment>
<feature type="domain" description="Peptidase S9A N-terminal" evidence="7">
    <location>
        <begin position="15"/>
        <end position="421"/>
    </location>
</feature>
<dbReference type="AlphaFoldDB" id="V4RBG8"/>
<dbReference type="eggNOG" id="COG1770">
    <property type="taxonomic scope" value="Bacteria"/>
</dbReference>
<comment type="similarity">
    <text evidence="1">Belongs to the peptidase S9A family.</text>
</comment>
<evidence type="ECO:0000259" key="6">
    <source>
        <dbReference type="Pfam" id="PF00326"/>
    </source>
</evidence>
<dbReference type="Gene3D" id="3.40.50.1820">
    <property type="entry name" value="alpha/beta hydrolase"/>
    <property type="match status" value="1"/>
</dbReference>
<proteinExistence type="inferred from homology"/>
<dbReference type="InterPro" id="IPR023302">
    <property type="entry name" value="Pept_S9A_N"/>
</dbReference>
<name>V4RBG8_9HYPH</name>
<dbReference type="Pfam" id="PF00326">
    <property type="entry name" value="Peptidase_S9"/>
    <property type="match status" value="1"/>
</dbReference>
<dbReference type="Proteomes" id="UP000017819">
    <property type="component" value="Unassembled WGS sequence"/>
</dbReference>
<reference evidence="8 9" key="1">
    <citation type="journal article" date="2014" name="Genome Announc.">
        <title>Draft Genome Sequence of Lutibaculum baratangense Strain AMV1T, Isolated from a Mud Volcano in Andamans, India.</title>
        <authorList>
            <person name="Singh A."/>
            <person name="Sreenivas A."/>
            <person name="Sathyanarayana Reddy G."/>
            <person name="Pinnaka A.K."/>
            <person name="Shivaji S."/>
        </authorList>
    </citation>
    <scope>NUCLEOTIDE SEQUENCE [LARGE SCALE GENOMIC DNA]</scope>
    <source>
        <strain evidence="8 9">AMV1</strain>
    </source>
</reference>
<dbReference type="Gene3D" id="2.130.10.120">
    <property type="entry name" value="Prolyl oligopeptidase, N-terminal domain"/>
    <property type="match status" value="1"/>
</dbReference>
<evidence type="ECO:0000313" key="9">
    <source>
        <dbReference type="Proteomes" id="UP000017819"/>
    </source>
</evidence>
<evidence type="ECO:0000256" key="1">
    <source>
        <dbReference type="ARBA" id="ARBA00005228"/>
    </source>
</evidence>
<keyword evidence="3 8" id="KW-0378">Hydrolase</keyword>
<dbReference type="InterPro" id="IPR001375">
    <property type="entry name" value="Peptidase_S9_cat"/>
</dbReference>
<dbReference type="SUPFAM" id="SSF50993">
    <property type="entry name" value="Peptidase/esterase 'gauge' domain"/>
    <property type="match status" value="1"/>
</dbReference>
<feature type="compositionally biased region" description="Basic and acidic residues" evidence="5">
    <location>
        <begin position="14"/>
        <end position="27"/>
    </location>
</feature>
<dbReference type="PROSITE" id="PS00708">
    <property type="entry name" value="PRO_ENDOPEP_SER"/>
    <property type="match status" value="1"/>
</dbReference>
<dbReference type="OrthoDB" id="9801421at2"/>
<feature type="domain" description="Peptidase S9 prolyl oligopeptidase catalytic" evidence="6">
    <location>
        <begin position="481"/>
        <end position="696"/>
    </location>
</feature>
<dbReference type="RefSeq" id="WP_023433995.1">
    <property type="nucleotide sequence ID" value="NZ_AWXZ01000040.1"/>
</dbReference>
<dbReference type="InterPro" id="IPR002471">
    <property type="entry name" value="Pept_S9_AS"/>
</dbReference>
<dbReference type="Pfam" id="PF02897">
    <property type="entry name" value="Peptidase_S9_N"/>
    <property type="match status" value="1"/>
</dbReference>
<evidence type="ECO:0000256" key="3">
    <source>
        <dbReference type="ARBA" id="ARBA00022801"/>
    </source>
</evidence>
<evidence type="ECO:0000256" key="5">
    <source>
        <dbReference type="SAM" id="MobiDB-lite"/>
    </source>
</evidence>
<dbReference type="PANTHER" id="PTHR11757">
    <property type="entry name" value="PROTEASE FAMILY S9A OLIGOPEPTIDASE"/>
    <property type="match status" value="1"/>
</dbReference>
<evidence type="ECO:0000256" key="2">
    <source>
        <dbReference type="ARBA" id="ARBA00022670"/>
    </source>
</evidence>
<protein>
    <submittedName>
        <fullName evidence="8">Protease II</fullName>
        <ecNumber evidence="8">3.4.21.83</ecNumber>
    </submittedName>
</protein>
<dbReference type="EC" id="3.4.21.83" evidence="8"/>
<dbReference type="PANTHER" id="PTHR11757:SF19">
    <property type="entry name" value="PROLYL ENDOPEPTIDASE-LIKE"/>
    <property type="match status" value="1"/>
</dbReference>
<evidence type="ECO:0000313" key="8">
    <source>
        <dbReference type="EMBL" id="ESR22749.1"/>
    </source>
</evidence>
<dbReference type="GO" id="GO:0006508">
    <property type="term" value="P:proteolysis"/>
    <property type="evidence" value="ECO:0007669"/>
    <property type="project" value="UniProtKB-KW"/>
</dbReference>
<organism evidence="8 9">
    <name type="scientific">Lutibaculum baratangense AMV1</name>
    <dbReference type="NCBI Taxonomy" id="631454"/>
    <lineage>
        <taxon>Bacteria</taxon>
        <taxon>Pseudomonadati</taxon>
        <taxon>Pseudomonadota</taxon>
        <taxon>Alphaproteobacteria</taxon>
        <taxon>Hyphomicrobiales</taxon>
        <taxon>Tepidamorphaceae</taxon>
        <taxon>Lutibaculum</taxon>
    </lineage>
</organism>
<dbReference type="PRINTS" id="PR00862">
    <property type="entry name" value="PROLIGOPTASE"/>
</dbReference>
<evidence type="ECO:0000256" key="4">
    <source>
        <dbReference type="ARBA" id="ARBA00022825"/>
    </source>
</evidence>
<accession>V4RBG8</accession>
<gene>
    <name evidence="8" type="ORF">N177_3886</name>
</gene>
<feature type="region of interest" description="Disordered" evidence="5">
    <location>
        <begin position="1"/>
        <end position="27"/>
    </location>
</feature>
<keyword evidence="2 8" id="KW-0645">Protease</keyword>
<keyword evidence="4" id="KW-0720">Serine protease</keyword>
<dbReference type="PATRIC" id="fig|631454.5.peg.3838"/>
<dbReference type="SUPFAM" id="SSF53474">
    <property type="entry name" value="alpha/beta-Hydrolases"/>
    <property type="match status" value="1"/>
</dbReference>
<keyword evidence="9" id="KW-1185">Reference proteome</keyword>
<dbReference type="GO" id="GO:0004252">
    <property type="term" value="F:serine-type endopeptidase activity"/>
    <property type="evidence" value="ECO:0007669"/>
    <property type="project" value="UniProtKB-EC"/>
</dbReference>
<dbReference type="STRING" id="631454.N177_3886"/>
<dbReference type="EMBL" id="AWXZ01000040">
    <property type="protein sequence ID" value="ESR22749.1"/>
    <property type="molecule type" value="Genomic_DNA"/>
</dbReference>
<sequence length="701" mass="78015">MKSLADAAATPPRAEGRALETSHHGRTRRDPYAWLRAENWQEVMHDPSSLAPEIRAQLEAENAWTASVMAGTEALQERLFSEMRGRIKEDDSSVPSPDGPYAYATRYRTGGEHPLLVRTPRGGGEEETLLDGDALAEGRGYFRLGGAGHAPDHRLLYYATDTAGSEFYTIRIRDLATGEDLPDEITDTTGGAVWSPDGRALYYTRLDANHRPRQVFRHVVGEDAAKDELVYEEADAGFFVGVGRTQSRRFVVIDAHDHETSEVWLIDTASPDPKPRLVAPRETGIEYHVEHHGTDLVILTNRDDAEDFKLVTAPVEDPAVANWRDLVPHREGRYVIDAVPYADHLVRLEREDGLPRIVIRRWSDGTEHEISFPEEAYALGVMHGYEYETDEIRFSYSSLTTPARVYDYAIGTGERTLRKEQEVPSGHDPERYVVRRVHAPAPDGETVPISVLMLKDTPRDGSAPCLLYGYGSYGITIPAGFNTNILSLVNRGFVFALAHIRGGRDKGQRWYREGKTAKKLNTFSDFIAAADHLAAERYTAHDRIVAHGGSAGGMLMGAVANMAPERFLAIVAEVPFVDTLATMLDDTLPLTPPEWPEWGNPIERVEDYDLIASYSPYDNVRAQAYPHILALAGLTDPRVTYWEAAKWVARLRNEKTDDNILALKVNMSAGHAGASGRFDRLKEVALVYAFALKVTGLADRE</sequence>
<dbReference type="InterPro" id="IPR029058">
    <property type="entry name" value="AB_hydrolase_fold"/>
</dbReference>
<dbReference type="InterPro" id="IPR002470">
    <property type="entry name" value="Peptidase_S9A"/>
</dbReference>
<dbReference type="InterPro" id="IPR051543">
    <property type="entry name" value="Serine_Peptidase_S9A"/>
</dbReference>
<evidence type="ECO:0000259" key="7">
    <source>
        <dbReference type="Pfam" id="PF02897"/>
    </source>
</evidence>